<evidence type="ECO:0000313" key="2">
    <source>
        <dbReference type="EMBL" id="MFJ5512438.1"/>
    </source>
</evidence>
<proteinExistence type="predicted"/>
<accession>A0ABW8GTN1</accession>
<keyword evidence="1" id="KW-0812">Transmembrane</keyword>
<keyword evidence="1" id="KW-1133">Transmembrane helix</keyword>
<comment type="caution">
    <text evidence="2">The sequence shown here is derived from an EMBL/GenBank/DDBJ whole genome shotgun (WGS) entry which is preliminary data.</text>
</comment>
<dbReference type="EMBL" id="JBIXLB010000002">
    <property type="protein sequence ID" value="MFJ5512438.1"/>
    <property type="molecule type" value="Genomic_DNA"/>
</dbReference>
<keyword evidence="1" id="KW-0472">Membrane</keyword>
<dbReference type="Proteomes" id="UP001617702">
    <property type="component" value="Unassembled WGS sequence"/>
</dbReference>
<feature type="transmembrane region" description="Helical" evidence="1">
    <location>
        <begin position="6"/>
        <end position="24"/>
    </location>
</feature>
<keyword evidence="3" id="KW-1185">Reference proteome</keyword>
<evidence type="ECO:0000313" key="3">
    <source>
        <dbReference type="Proteomes" id="UP001617702"/>
    </source>
</evidence>
<protein>
    <submittedName>
        <fullName evidence="2">Uncharacterized protein</fullName>
    </submittedName>
</protein>
<sequence length="176" mass="19644">MRKFDIRSGVSISFVGILAIVVFFNQESAMGVIKQVLEQSYLKIFLNIVIVVIVLTHTIKVRSQEDATGFLVKSGFLPIDMFSTIGTYMAVSSTACSLLEGAFLQQFYEIGYFLKFSQLDIYILFGVSGLLLWYVALHMYQLGVDLLFPLEKVQISTEEMHNKSGKNDSSKASASV</sequence>
<evidence type="ECO:0000256" key="1">
    <source>
        <dbReference type="SAM" id="Phobius"/>
    </source>
</evidence>
<name>A0ABW8GTN1_9GAMM</name>
<feature type="transmembrane region" description="Helical" evidence="1">
    <location>
        <begin position="81"/>
        <end position="99"/>
    </location>
</feature>
<dbReference type="RefSeq" id="WP_400353438.1">
    <property type="nucleotide sequence ID" value="NZ_JBIXLA010000002.1"/>
</dbReference>
<reference evidence="2 3" key="1">
    <citation type="submission" date="2024-10" db="EMBL/GenBank/DDBJ databases">
        <authorList>
            <person name="Lu C.-H."/>
        </authorList>
    </citation>
    <scope>NUCLEOTIDE SEQUENCE [LARGE SCALE GENOMIC DNA]</scope>
    <source>
        <strain evidence="2 3">22LXZD03-01</strain>
    </source>
</reference>
<gene>
    <name evidence="2" type="ORF">ACIPUH_06495</name>
</gene>
<organism evidence="2 3">
    <name type="scientific">Pectobacterium jejuense</name>
    <dbReference type="NCBI Taxonomy" id="2974022"/>
    <lineage>
        <taxon>Bacteria</taxon>
        <taxon>Pseudomonadati</taxon>
        <taxon>Pseudomonadota</taxon>
        <taxon>Gammaproteobacteria</taxon>
        <taxon>Enterobacterales</taxon>
        <taxon>Pectobacteriaceae</taxon>
        <taxon>Pectobacterium</taxon>
    </lineage>
</organism>
<feature type="transmembrane region" description="Helical" evidence="1">
    <location>
        <begin position="119"/>
        <end position="140"/>
    </location>
</feature>
<feature type="transmembrane region" description="Helical" evidence="1">
    <location>
        <begin position="44"/>
        <end position="61"/>
    </location>
</feature>